<organism evidence="3 4">
    <name type="scientific">Marinoscillum furvescens DSM 4134</name>
    <dbReference type="NCBI Taxonomy" id="1122208"/>
    <lineage>
        <taxon>Bacteria</taxon>
        <taxon>Pseudomonadati</taxon>
        <taxon>Bacteroidota</taxon>
        <taxon>Cytophagia</taxon>
        <taxon>Cytophagales</taxon>
        <taxon>Reichenbachiellaceae</taxon>
        <taxon>Marinoscillum</taxon>
    </lineage>
</organism>
<evidence type="ECO:0000313" key="4">
    <source>
        <dbReference type="Proteomes" id="UP000256779"/>
    </source>
</evidence>
<evidence type="ECO:0000256" key="1">
    <source>
        <dbReference type="SAM" id="SignalP"/>
    </source>
</evidence>
<sequence>MKRIIIALIVAVALMPLARAQQDQKEQFVIPLTNPKEAASISLNHINGDIAVTGYNGTEVIVTVVASGKTTDHDHHKDHDCDDCDESAVPAGMKKISVNPVELRATEENNQVDIHTESWKRKMDITLRVPTTCNLNLQTVHGTVKVSGVSGVLEISSVNGMLEFEQVSGTVVANTVNGKVKVQLEEVTAGEPMSFVTLNGDVDVTLPANVKATAKLRSDRGEIYTDFEMEMERSKKDVRNSNGEFEVAINSWVYGKINGGGPEYLFKNMNGNILVRKK</sequence>
<dbReference type="EMBL" id="QREG01000005">
    <property type="protein sequence ID" value="REE00565.1"/>
    <property type="molecule type" value="Genomic_DNA"/>
</dbReference>
<accession>A0A3D9L4L4</accession>
<reference evidence="3 4" key="1">
    <citation type="submission" date="2018-07" db="EMBL/GenBank/DDBJ databases">
        <title>Genomic Encyclopedia of Type Strains, Phase IV (KMG-IV): sequencing the most valuable type-strain genomes for metagenomic binning, comparative biology and taxonomic classification.</title>
        <authorList>
            <person name="Goeker M."/>
        </authorList>
    </citation>
    <scope>NUCLEOTIDE SEQUENCE [LARGE SCALE GENOMIC DNA]</scope>
    <source>
        <strain evidence="3 4">DSM 4134</strain>
    </source>
</reference>
<dbReference type="OrthoDB" id="787698at2"/>
<dbReference type="Pfam" id="PF13349">
    <property type="entry name" value="DUF4097"/>
    <property type="match status" value="1"/>
</dbReference>
<evidence type="ECO:0000259" key="2">
    <source>
        <dbReference type="Pfam" id="PF13349"/>
    </source>
</evidence>
<protein>
    <submittedName>
        <fullName evidence="3">Putative adhesin</fullName>
    </submittedName>
</protein>
<keyword evidence="1" id="KW-0732">Signal</keyword>
<dbReference type="AlphaFoldDB" id="A0A3D9L4L4"/>
<dbReference type="RefSeq" id="WP_115867562.1">
    <property type="nucleotide sequence ID" value="NZ_QREG01000005.1"/>
</dbReference>
<name>A0A3D9L4L4_MARFU</name>
<feature type="chain" id="PRO_5017744176" evidence="1">
    <location>
        <begin position="21"/>
        <end position="278"/>
    </location>
</feature>
<evidence type="ECO:0000313" key="3">
    <source>
        <dbReference type="EMBL" id="REE00565.1"/>
    </source>
</evidence>
<dbReference type="InterPro" id="IPR025164">
    <property type="entry name" value="Toastrack_DUF4097"/>
</dbReference>
<comment type="caution">
    <text evidence="3">The sequence shown here is derived from an EMBL/GenBank/DDBJ whole genome shotgun (WGS) entry which is preliminary data.</text>
</comment>
<proteinExistence type="predicted"/>
<feature type="signal peptide" evidence="1">
    <location>
        <begin position="1"/>
        <end position="20"/>
    </location>
</feature>
<gene>
    <name evidence="3" type="ORF">C7460_105194</name>
</gene>
<dbReference type="Proteomes" id="UP000256779">
    <property type="component" value="Unassembled WGS sequence"/>
</dbReference>
<keyword evidence="4" id="KW-1185">Reference proteome</keyword>
<feature type="domain" description="DUF4097" evidence="2">
    <location>
        <begin position="30"/>
        <end position="247"/>
    </location>
</feature>